<name>A0A183A7F9_9TREM</name>
<keyword evidence="2" id="KW-1185">Reference proteome</keyword>
<evidence type="ECO:0000313" key="3">
    <source>
        <dbReference type="WBParaSite" id="ECPE_0000289701-mRNA-1"/>
    </source>
</evidence>
<protein>
    <submittedName>
        <fullName evidence="3">ATP-binding protein</fullName>
    </submittedName>
</protein>
<reference evidence="1 2" key="2">
    <citation type="submission" date="2018-11" db="EMBL/GenBank/DDBJ databases">
        <authorList>
            <consortium name="Pathogen Informatics"/>
        </authorList>
    </citation>
    <scope>NUCLEOTIDE SEQUENCE [LARGE SCALE GENOMIC DNA]</scope>
    <source>
        <strain evidence="1 2">Egypt</strain>
    </source>
</reference>
<proteinExistence type="predicted"/>
<organism evidence="3">
    <name type="scientific">Echinostoma caproni</name>
    <dbReference type="NCBI Taxonomy" id="27848"/>
    <lineage>
        <taxon>Eukaryota</taxon>
        <taxon>Metazoa</taxon>
        <taxon>Spiralia</taxon>
        <taxon>Lophotrochozoa</taxon>
        <taxon>Platyhelminthes</taxon>
        <taxon>Trematoda</taxon>
        <taxon>Digenea</taxon>
        <taxon>Plagiorchiida</taxon>
        <taxon>Echinostomata</taxon>
        <taxon>Echinostomatoidea</taxon>
        <taxon>Echinostomatidae</taxon>
        <taxon>Echinostoma</taxon>
    </lineage>
</organism>
<evidence type="ECO:0000313" key="1">
    <source>
        <dbReference type="EMBL" id="VDP67729.1"/>
    </source>
</evidence>
<dbReference type="EMBL" id="UZAN01039932">
    <property type="protein sequence ID" value="VDP67729.1"/>
    <property type="molecule type" value="Genomic_DNA"/>
</dbReference>
<dbReference type="WBParaSite" id="ECPE_0000289701-mRNA-1">
    <property type="protein sequence ID" value="ECPE_0000289701-mRNA-1"/>
    <property type="gene ID" value="ECPE_0000289701"/>
</dbReference>
<dbReference type="AlphaFoldDB" id="A0A183A7F9"/>
<dbReference type="OrthoDB" id="5594015at2759"/>
<evidence type="ECO:0000313" key="2">
    <source>
        <dbReference type="Proteomes" id="UP000272942"/>
    </source>
</evidence>
<sequence>MSGMKFEAKSKEAKRLARKRYPGLIDLNARPSGPRHRLRSRVLTPRAIRKIADTLDSADQRDMDCRFSDNFQHAIKPR</sequence>
<accession>A0A183A7F9</accession>
<dbReference type="Proteomes" id="UP000272942">
    <property type="component" value="Unassembled WGS sequence"/>
</dbReference>
<gene>
    <name evidence="1" type="ORF">ECPE_LOCUS2894</name>
</gene>
<reference evidence="3" key="1">
    <citation type="submission" date="2016-06" db="UniProtKB">
        <authorList>
            <consortium name="WormBaseParasite"/>
        </authorList>
    </citation>
    <scope>IDENTIFICATION</scope>
</reference>